<evidence type="ECO:0000313" key="3">
    <source>
        <dbReference type="Proteomes" id="UP000030826"/>
    </source>
</evidence>
<dbReference type="EMBL" id="JRFJ01000002">
    <property type="protein sequence ID" value="KHJ54919.1"/>
    <property type="molecule type" value="Genomic_DNA"/>
</dbReference>
<reference evidence="2 3" key="1">
    <citation type="submission" date="2014-09" db="EMBL/GenBank/DDBJ databases">
        <title>Isolation and characterization of Aurantimonas altamirensis ON-56566 from clinical sample following a dog bite.</title>
        <authorList>
            <person name="Eshaghi A."/>
            <person name="Li A."/>
            <person name="Shahinas D."/>
            <person name="Bahn P."/>
            <person name="Kus J.V."/>
            <person name="Patel S.N."/>
        </authorList>
    </citation>
    <scope>NUCLEOTIDE SEQUENCE [LARGE SCALE GENOMIC DNA]</scope>
    <source>
        <strain evidence="2 3">ON-56566</strain>
    </source>
</reference>
<evidence type="ECO:0000259" key="1">
    <source>
        <dbReference type="Pfam" id="PF06742"/>
    </source>
</evidence>
<feature type="domain" description="DUF1214" evidence="1">
    <location>
        <begin position="74"/>
        <end position="176"/>
    </location>
</feature>
<dbReference type="Pfam" id="PF06742">
    <property type="entry name" value="DUF1214"/>
    <property type="match status" value="1"/>
</dbReference>
<dbReference type="PIRSF" id="PIRSF009471">
    <property type="entry name" value="UCP009471"/>
    <property type="match status" value="1"/>
</dbReference>
<name>A0A0B1Q3E7_9HYPH</name>
<dbReference type="RefSeq" id="WP_039192118.1">
    <property type="nucleotide sequence ID" value="NZ_JRFJ01000002.1"/>
</dbReference>
<dbReference type="Proteomes" id="UP000030826">
    <property type="component" value="Unassembled WGS sequence"/>
</dbReference>
<dbReference type="AlphaFoldDB" id="A0A0B1Q3E7"/>
<dbReference type="InterPro" id="IPR012038">
    <property type="entry name" value="UCP009471"/>
</dbReference>
<sequence length="200" mass="20742">MPGLRLVLLMLVAIVVAFGGGAWSAQALLARFEGQGVIAIGPWRADRMTGSPAADPYSRARSAKDGNLTLGLGEGLAFRAATDSDGRPLSADCTYRVEGPIPLARLYTLTAYRPDGRLALPRQSDRPGVLVSSRLMRDDANAAPIVASAVAQPGNWLSLPGDGGPVVLALSLYDTPASSSAGTERLALPTIDRTGCTGRG</sequence>
<dbReference type="SUPFAM" id="SSF160935">
    <property type="entry name" value="VPA0735-like"/>
    <property type="match status" value="1"/>
</dbReference>
<accession>A0A0B1Q3E7</accession>
<dbReference type="Gene3D" id="2.60.120.600">
    <property type="entry name" value="Domain of unknown function DUF1214, C-terminal domain"/>
    <property type="match status" value="1"/>
</dbReference>
<protein>
    <recommendedName>
        <fullName evidence="1">DUF1214 domain-containing protein</fullName>
    </recommendedName>
</protein>
<dbReference type="STRING" id="370622.LA66_10240"/>
<dbReference type="InterPro" id="IPR037049">
    <property type="entry name" value="DUF1214_C_sf"/>
</dbReference>
<dbReference type="InterPro" id="IPR010621">
    <property type="entry name" value="DUF1214"/>
</dbReference>
<proteinExistence type="predicted"/>
<evidence type="ECO:0000313" key="2">
    <source>
        <dbReference type="EMBL" id="KHJ54919.1"/>
    </source>
</evidence>
<gene>
    <name evidence="2" type="ORF">LA66_10240</name>
</gene>
<organism evidence="2 3">
    <name type="scientific">Aureimonas altamirensis</name>
    <dbReference type="NCBI Taxonomy" id="370622"/>
    <lineage>
        <taxon>Bacteria</taxon>
        <taxon>Pseudomonadati</taxon>
        <taxon>Pseudomonadota</taxon>
        <taxon>Alphaproteobacteria</taxon>
        <taxon>Hyphomicrobiales</taxon>
        <taxon>Aurantimonadaceae</taxon>
        <taxon>Aureimonas</taxon>
    </lineage>
</organism>
<comment type="caution">
    <text evidence="2">The sequence shown here is derived from an EMBL/GenBank/DDBJ whole genome shotgun (WGS) entry which is preliminary data.</text>
</comment>